<sequence length="56" mass="6034">MADYATHTAQAAEHLESVERSRGRLSDDQRIAMAEVEALLALATAINGRRGDVTGH</sequence>
<evidence type="ECO:0000313" key="3">
    <source>
        <dbReference type="Proteomes" id="UP000657574"/>
    </source>
</evidence>
<reference evidence="2" key="2">
    <citation type="submission" date="2020-09" db="EMBL/GenBank/DDBJ databases">
        <authorList>
            <person name="Sun Q."/>
            <person name="Ohkuma M."/>
        </authorList>
    </citation>
    <scope>NUCLEOTIDE SEQUENCE</scope>
    <source>
        <strain evidence="2">JCM 3086</strain>
    </source>
</reference>
<organism evidence="2 3">
    <name type="scientific">Streptomyces brasiliensis</name>
    <dbReference type="NCBI Taxonomy" id="1954"/>
    <lineage>
        <taxon>Bacteria</taxon>
        <taxon>Bacillati</taxon>
        <taxon>Actinomycetota</taxon>
        <taxon>Actinomycetes</taxon>
        <taxon>Kitasatosporales</taxon>
        <taxon>Streptomycetaceae</taxon>
        <taxon>Streptomyces</taxon>
    </lineage>
</organism>
<dbReference type="AlphaFoldDB" id="A0A917NVD5"/>
<dbReference type="EMBL" id="BMQA01000016">
    <property type="protein sequence ID" value="GGJ31797.1"/>
    <property type="molecule type" value="Genomic_DNA"/>
</dbReference>
<feature type="region of interest" description="Disordered" evidence="1">
    <location>
        <begin position="1"/>
        <end position="25"/>
    </location>
</feature>
<protein>
    <submittedName>
        <fullName evidence="2">Uncharacterized protein</fullName>
    </submittedName>
</protein>
<accession>A0A917NVD5</accession>
<evidence type="ECO:0000256" key="1">
    <source>
        <dbReference type="SAM" id="MobiDB-lite"/>
    </source>
</evidence>
<reference evidence="2" key="1">
    <citation type="journal article" date="2014" name="Int. J. Syst. Evol. Microbiol.">
        <title>Complete genome sequence of Corynebacterium casei LMG S-19264T (=DSM 44701T), isolated from a smear-ripened cheese.</title>
        <authorList>
            <consortium name="US DOE Joint Genome Institute (JGI-PGF)"/>
            <person name="Walter F."/>
            <person name="Albersmeier A."/>
            <person name="Kalinowski J."/>
            <person name="Ruckert C."/>
        </authorList>
    </citation>
    <scope>NUCLEOTIDE SEQUENCE</scope>
    <source>
        <strain evidence="2">JCM 3086</strain>
    </source>
</reference>
<dbReference type="Proteomes" id="UP000657574">
    <property type="component" value="Unassembled WGS sequence"/>
</dbReference>
<evidence type="ECO:0000313" key="2">
    <source>
        <dbReference type="EMBL" id="GGJ31797.1"/>
    </source>
</evidence>
<proteinExistence type="predicted"/>
<comment type="caution">
    <text evidence="2">The sequence shown here is derived from an EMBL/GenBank/DDBJ whole genome shotgun (WGS) entry which is preliminary data.</text>
</comment>
<dbReference type="RefSeq" id="WP_189313378.1">
    <property type="nucleotide sequence ID" value="NZ_BMQA01000016.1"/>
</dbReference>
<keyword evidence="3" id="KW-1185">Reference proteome</keyword>
<feature type="compositionally biased region" description="Basic and acidic residues" evidence="1">
    <location>
        <begin position="13"/>
        <end position="25"/>
    </location>
</feature>
<gene>
    <name evidence="2" type="ORF">GCM10010121_048790</name>
</gene>
<name>A0A917NVD5_9ACTN</name>